<reference evidence="2" key="1">
    <citation type="journal article" date="2019" name="Int. J. Syst. Evol. Microbiol.">
        <title>The Global Catalogue of Microorganisms (GCM) 10K type strain sequencing project: providing services to taxonomists for standard genome sequencing and annotation.</title>
        <authorList>
            <consortium name="The Broad Institute Genomics Platform"/>
            <consortium name="The Broad Institute Genome Sequencing Center for Infectious Disease"/>
            <person name="Wu L."/>
            <person name="Ma J."/>
        </authorList>
    </citation>
    <scope>NUCLEOTIDE SEQUENCE [LARGE SCALE GENOMIC DNA]</scope>
    <source>
        <strain evidence="2">JCM 32105</strain>
    </source>
</reference>
<organism evidence="1 2">
    <name type="scientific">Nemorincola caseinilytica</name>
    <dbReference type="NCBI Taxonomy" id="2054315"/>
    <lineage>
        <taxon>Bacteria</taxon>
        <taxon>Pseudomonadati</taxon>
        <taxon>Bacteroidota</taxon>
        <taxon>Chitinophagia</taxon>
        <taxon>Chitinophagales</taxon>
        <taxon>Chitinophagaceae</taxon>
        <taxon>Nemorincola</taxon>
    </lineage>
</organism>
<accession>A0ABP8NLG5</accession>
<evidence type="ECO:0000313" key="2">
    <source>
        <dbReference type="Proteomes" id="UP001500067"/>
    </source>
</evidence>
<dbReference type="Proteomes" id="UP001500067">
    <property type="component" value="Unassembled WGS sequence"/>
</dbReference>
<sequence length="156" mass="17829">MGQTKPLMNKKVFDTALLYERMHPAGFYEAAINAYDRGDKYGGAFLYYLGQLRYKYYCHANPEVEEDGDKAVLASLNSVVGEEINFFLGGHADNYAIVLDSVLAWDKRHEYTFYPKKKSPAKHKEILDGLTKLRNYIVANKASIEEQNAAARKERH</sequence>
<dbReference type="EMBL" id="BAABFA010000018">
    <property type="protein sequence ID" value="GAA4467832.1"/>
    <property type="molecule type" value="Genomic_DNA"/>
</dbReference>
<comment type="caution">
    <text evidence="1">The sequence shown here is derived from an EMBL/GenBank/DDBJ whole genome shotgun (WGS) entry which is preliminary data.</text>
</comment>
<proteinExistence type="predicted"/>
<name>A0ABP8NLG5_9BACT</name>
<protein>
    <submittedName>
        <fullName evidence="1">Uncharacterized protein</fullName>
    </submittedName>
</protein>
<keyword evidence="2" id="KW-1185">Reference proteome</keyword>
<evidence type="ECO:0000313" key="1">
    <source>
        <dbReference type="EMBL" id="GAA4467832.1"/>
    </source>
</evidence>
<gene>
    <name evidence="1" type="ORF">GCM10023093_24300</name>
</gene>